<name>A0A4Q9FCB0_9FLAO</name>
<dbReference type="InterPro" id="IPR020084">
    <property type="entry name" value="NUDIX_hydrolase_CS"/>
</dbReference>
<dbReference type="EMBL" id="SIRT01000008">
    <property type="protein sequence ID" value="TBN03018.1"/>
    <property type="molecule type" value="Genomic_DNA"/>
</dbReference>
<protein>
    <submittedName>
        <fullName evidence="3">NUDIX domain-containing protein</fullName>
    </submittedName>
</protein>
<evidence type="ECO:0000256" key="1">
    <source>
        <dbReference type="ARBA" id="ARBA00022801"/>
    </source>
</evidence>
<proteinExistence type="predicted"/>
<dbReference type="OrthoDB" id="9786032at2"/>
<dbReference type="GO" id="GO:0016787">
    <property type="term" value="F:hydrolase activity"/>
    <property type="evidence" value="ECO:0007669"/>
    <property type="project" value="UniProtKB-KW"/>
</dbReference>
<keyword evidence="4" id="KW-1185">Reference proteome</keyword>
<comment type="caution">
    <text evidence="3">The sequence shown here is derived from an EMBL/GenBank/DDBJ whole genome shotgun (WGS) entry which is preliminary data.</text>
</comment>
<gene>
    <name evidence="3" type="ORF">EYD45_10720</name>
</gene>
<dbReference type="InterPro" id="IPR015797">
    <property type="entry name" value="NUDIX_hydrolase-like_dom_sf"/>
</dbReference>
<keyword evidence="1" id="KW-0378">Hydrolase</keyword>
<dbReference type="SUPFAM" id="SSF55811">
    <property type="entry name" value="Nudix"/>
    <property type="match status" value="1"/>
</dbReference>
<accession>A0A4Q9FCB0</accession>
<dbReference type="AlphaFoldDB" id="A0A4Q9FCB0"/>
<dbReference type="InterPro" id="IPR000086">
    <property type="entry name" value="NUDIX_hydrolase_dom"/>
</dbReference>
<dbReference type="PROSITE" id="PS51462">
    <property type="entry name" value="NUDIX"/>
    <property type="match status" value="1"/>
</dbReference>
<dbReference type="CDD" id="cd04692">
    <property type="entry name" value="NUDIX_Hydrolase"/>
    <property type="match status" value="1"/>
</dbReference>
<dbReference type="Pfam" id="PF00293">
    <property type="entry name" value="NUDIX"/>
    <property type="match status" value="1"/>
</dbReference>
<reference evidence="3 4" key="1">
    <citation type="submission" date="2019-02" db="EMBL/GenBank/DDBJ databases">
        <title>Hyunsoonleella sp., isolated from marine sediment.</title>
        <authorList>
            <person name="Liu B.-T."/>
        </authorList>
    </citation>
    <scope>NUCLEOTIDE SEQUENCE [LARGE SCALE GENOMIC DNA]</scope>
    <source>
        <strain evidence="3 4">T58</strain>
    </source>
</reference>
<organism evidence="3 4">
    <name type="scientific">Hyunsoonleella flava</name>
    <dbReference type="NCBI Taxonomy" id="2527939"/>
    <lineage>
        <taxon>Bacteria</taxon>
        <taxon>Pseudomonadati</taxon>
        <taxon>Bacteroidota</taxon>
        <taxon>Flavobacteriia</taxon>
        <taxon>Flavobacteriales</taxon>
        <taxon>Flavobacteriaceae</taxon>
    </lineage>
</organism>
<dbReference type="RefSeq" id="WP_130964549.1">
    <property type="nucleotide sequence ID" value="NZ_SIRT01000008.1"/>
</dbReference>
<evidence type="ECO:0000259" key="2">
    <source>
        <dbReference type="PROSITE" id="PS51462"/>
    </source>
</evidence>
<dbReference type="Gene3D" id="3.90.79.10">
    <property type="entry name" value="Nucleoside Triphosphate Pyrophosphohydrolase"/>
    <property type="match status" value="1"/>
</dbReference>
<dbReference type="PANTHER" id="PTHR10885:SF0">
    <property type="entry name" value="ISOPENTENYL-DIPHOSPHATE DELTA-ISOMERASE"/>
    <property type="match status" value="1"/>
</dbReference>
<feature type="domain" description="Nudix hydrolase" evidence="2">
    <location>
        <begin position="29"/>
        <end position="176"/>
    </location>
</feature>
<sequence>MDEYIDVATKEGKLTGKRELKSIIHQKGLYHHTAHLWLYTEDRKILLAQRSSKKAICPLLWDVSVAGHIDAGETAKQAAIRETKEEIGLELSEKSLKLIGVFKCFQSYANGLIDNEFHNTFIAKLKVPLSKLTPQEDEVEALKLISFLEFESLLNHIGKDNHFVPSNKAYYQEVYKKIKARID</sequence>
<dbReference type="Proteomes" id="UP000291142">
    <property type="component" value="Unassembled WGS sequence"/>
</dbReference>
<evidence type="ECO:0000313" key="3">
    <source>
        <dbReference type="EMBL" id="TBN03018.1"/>
    </source>
</evidence>
<dbReference type="PROSITE" id="PS00893">
    <property type="entry name" value="NUDIX_BOX"/>
    <property type="match status" value="1"/>
</dbReference>
<dbReference type="PANTHER" id="PTHR10885">
    <property type="entry name" value="ISOPENTENYL-DIPHOSPHATE DELTA-ISOMERASE"/>
    <property type="match status" value="1"/>
</dbReference>
<evidence type="ECO:0000313" key="4">
    <source>
        <dbReference type="Proteomes" id="UP000291142"/>
    </source>
</evidence>